<protein>
    <submittedName>
        <fullName evidence="11">Sugar ABC transporter permease</fullName>
    </submittedName>
</protein>
<comment type="subcellular location">
    <subcellularLocation>
        <location evidence="1">Cell membrane</location>
        <topology evidence="1">Multi-pass membrane protein</topology>
    </subcellularLocation>
</comment>
<sequence>MGMMKSAITDIKSSIDRFDLIWALVVDDLKQRYRRTVLGPFWVVIGIGLWVSMTGFVGMALFNADLKDYFTQVAVGMVLWIFLVGLLNEGVTLLQSNGSFILNTNMPLSLYIIRALLKNVALFLHYLVIPAIVIVALGVSFTPQVLLAIPFFMLYAFSGLCLVTILCFLCTRFRDLQQAVTALLQIVPIVTPILWSREFLPDDKKWIADVNPLYHYIHVIKASLIGQPIEALSVTVVVTSTVVLAFIAFTVFTLCGRKSVYWL</sequence>
<keyword evidence="6 9" id="KW-1133">Transmembrane helix</keyword>
<keyword evidence="12" id="KW-1185">Reference proteome</keyword>
<dbReference type="EMBL" id="BMZB01000001">
    <property type="protein sequence ID" value="GGZ25644.1"/>
    <property type="molecule type" value="Genomic_DNA"/>
</dbReference>
<keyword evidence="4" id="KW-1003">Cell membrane</keyword>
<keyword evidence="5 9" id="KW-0812">Transmembrane</keyword>
<evidence type="ECO:0000313" key="11">
    <source>
        <dbReference type="EMBL" id="GGZ25644.1"/>
    </source>
</evidence>
<name>A0A918UPR4_9CAUL</name>
<evidence type="ECO:0000256" key="4">
    <source>
        <dbReference type="ARBA" id="ARBA00022475"/>
    </source>
</evidence>
<proteinExistence type="inferred from homology"/>
<dbReference type="GO" id="GO:0015920">
    <property type="term" value="P:lipopolysaccharide transport"/>
    <property type="evidence" value="ECO:0007669"/>
    <property type="project" value="TreeGrafter"/>
</dbReference>
<feature type="transmembrane region" description="Helical" evidence="9">
    <location>
        <begin position="69"/>
        <end position="87"/>
    </location>
</feature>
<dbReference type="GO" id="GO:0005886">
    <property type="term" value="C:plasma membrane"/>
    <property type="evidence" value="ECO:0007669"/>
    <property type="project" value="UniProtKB-SubCell"/>
</dbReference>
<evidence type="ECO:0000256" key="5">
    <source>
        <dbReference type="ARBA" id="ARBA00022692"/>
    </source>
</evidence>
<comment type="similarity">
    <text evidence="2">Belongs to the ABC-2 integral membrane protein family.</text>
</comment>
<evidence type="ECO:0000256" key="6">
    <source>
        <dbReference type="ARBA" id="ARBA00022989"/>
    </source>
</evidence>
<dbReference type="InterPro" id="IPR013525">
    <property type="entry name" value="ABC2_TM"/>
</dbReference>
<feature type="transmembrane region" description="Helical" evidence="9">
    <location>
        <begin position="176"/>
        <end position="195"/>
    </location>
</feature>
<evidence type="ECO:0000256" key="8">
    <source>
        <dbReference type="ARBA" id="ARBA00023136"/>
    </source>
</evidence>
<organism evidence="11 12">
    <name type="scientific">Asticcacaulis endophyticus</name>
    <dbReference type="NCBI Taxonomy" id="1395890"/>
    <lineage>
        <taxon>Bacteria</taxon>
        <taxon>Pseudomonadati</taxon>
        <taxon>Pseudomonadota</taxon>
        <taxon>Alphaproteobacteria</taxon>
        <taxon>Caulobacterales</taxon>
        <taxon>Caulobacteraceae</taxon>
        <taxon>Asticcacaulis</taxon>
    </lineage>
</organism>
<keyword evidence="7" id="KW-0625">Polysaccharide transport</keyword>
<dbReference type="Proteomes" id="UP000662572">
    <property type="component" value="Unassembled WGS sequence"/>
</dbReference>
<reference evidence="11" key="2">
    <citation type="submission" date="2020-09" db="EMBL/GenBank/DDBJ databases">
        <authorList>
            <person name="Sun Q."/>
            <person name="Kim S."/>
        </authorList>
    </citation>
    <scope>NUCLEOTIDE SEQUENCE</scope>
    <source>
        <strain evidence="11">KCTC 32296</strain>
    </source>
</reference>
<dbReference type="Pfam" id="PF01061">
    <property type="entry name" value="ABC2_membrane"/>
    <property type="match status" value="1"/>
</dbReference>
<reference evidence="11" key="1">
    <citation type="journal article" date="2014" name="Int. J. Syst. Evol. Microbiol.">
        <title>Complete genome sequence of Corynebacterium casei LMG S-19264T (=DSM 44701T), isolated from a smear-ripened cheese.</title>
        <authorList>
            <consortium name="US DOE Joint Genome Institute (JGI-PGF)"/>
            <person name="Walter F."/>
            <person name="Albersmeier A."/>
            <person name="Kalinowski J."/>
            <person name="Ruckert C."/>
        </authorList>
    </citation>
    <scope>NUCLEOTIDE SEQUENCE</scope>
    <source>
        <strain evidence="11">KCTC 32296</strain>
    </source>
</reference>
<evidence type="ECO:0000313" key="12">
    <source>
        <dbReference type="Proteomes" id="UP000662572"/>
    </source>
</evidence>
<evidence type="ECO:0000256" key="1">
    <source>
        <dbReference type="ARBA" id="ARBA00004651"/>
    </source>
</evidence>
<keyword evidence="7" id="KW-0762">Sugar transport</keyword>
<feature type="transmembrane region" description="Helical" evidence="9">
    <location>
        <begin position="231"/>
        <end position="255"/>
    </location>
</feature>
<feature type="transmembrane region" description="Helical" evidence="9">
    <location>
        <begin position="147"/>
        <end position="169"/>
    </location>
</feature>
<dbReference type="AlphaFoldDB" id="A0A918UPR4"/>
<accession>A0A918UPR4</accession>
<dbReference type="GO" id="GO:0140359">
    <property type="term" value="F:ABC-type transporter activity"/>
    <property type="evidence" value="ECO:0007669"/>
    <property type="project" value="InterPro"/>
</dbReference>
<feature type="transmembrane region" description="Helical" evidence="9">
    <location>
        <begin position="120"/>
        <end position="141"/>
    </location>
</feature>
<keyword evidence="8 9" id="KW-0472">Membrane</keyword>
<evidence type="ECO:0000259" key="10">
    <source>
        <dbReference type="Pfam" id="PF01061"/>
    </source>
</evidence>
<feature type="domain" description="ABC-2 type transporter transmembrane" evidence="10">
    <location>
        <begin position="20"/>
        <end position="221"/>
    </location>
</feature>
<feature type="transmembrane region" description="Helical" evidence="9">
    <location>
        <begin position="41"/>
        <end position="62"/>
    </location>
</feature>
<dbReference type="GO" id="GO:0015774">
    <property type="term" value="P:polysaccharide transport"/>
    <property type="evidence" value="ECO:0007669"/>
    <property type="project" value="UniProtKB-KW"/>
</dbReference>
<evidence type="ECO:0000256" key="3">
    <source>
        <dbReference type="ARBA" id="ARBA00022448"/>
    </source>
</evidence>
<evidence type="ECO:0000256" key="2">
    <source>
        <dbReference type="ARBA" id="ARBA00007783"/>
    </source>
</evidence>
<keyword evidence="3" id="KW-0813">Transport</keyword>
<evidence type="ECO:0000256" key="9">
    <source>
        <dbReference type="SAM" id="Phobius"/>
    </source>
</evidence>
<dbReference type="RefSeq" id="WP_189485130.1">
    <property type="nucleotide sequence ID" value="NZ_BMZB01000001.1"/>
</dbReference>
<gene>
    <name evidence="11" type="ORF">GCM10011273_08810</name>
</gene>
<evidence type="ECO:0000256" key="7">
    <source>
        <dbReference type="ARBA" id="ARBA00023047"/>
    </source>
</evidence>
<dbReference type="PANTHER" id="PTHR30413:SF10">
    <property type="entry name" value="CAPSULE POLYSACCHARIDE EXPORT INNER-MEMBRANE PROTEIN CTRC"/>
    <property type="match status" value="1"/>
</dbReference>
<dbReference type="PANTHER" id="PTHR30413">
    <property type="entry name" value="INNER MEMBRANE TRANSPORT PERMEASE"/>
    <property type="match status" value="1"/>
</dbReference>
<comment type="caution">
    <text evidence="11">The sequence shown here is derived from an EMBL/GenBank/DDBJ whole genome shotgun (WGS) entry which is preliminary data.</text>
</comment>